<feature type="compositionally biased region" description="Basic and acidic residues" evidence="1">
    <location>
        <begin position="54"/>
        <end position="64"/>
    </location>
</feature>
<accession>A0AAV0U7W5</accession>
<dbReference type="EMBL" id="CANTFL010001191">
    <property type="protein sequence ID" value="CAI5733010.1"/>
    <property type="molecule type" value="Genomic_DNA"/>
</dbReference>
<keyword evidence="3" id="KW-1185">Reference proteome</keyword>
<evidence type="ECO:0000256" key="1">
    <source>
        <dbReference type="SAM" id="MobiDB-lite"/>
    </source>
</evidence>
<proteinExistence type="predicted"/>
<name>A0AAV0U7W5_HYABA</name>
<evidence type="ECO:0000313" key="2">
    <source>
        <dbReference type="EMBL" id="CAI5733010.1"/>
    </source>
</evidence>
<reference evidence="2" key="1">
    <citation type="submission" date="2022-12" db="EMBL/GenBank/DDBJ databases">
        <authorList>
            <person name="Webb A."/>
        </authorList>
    </citation>
    <scope>NUCLEOTIDE SEQUENCE</scope>
    <source>
        <strain evidence="2">Hp1</strain>
    </source>
</reference>
<organism evidence="2 3">
    <name type="scientific">Hyaloperonospora brassicae</name>
    <name type="common">Brassica downy mildew</name>
    <name type="synonym">Peronospora brassicae</name>
    <dbReference type="NCBI Taxonomy" id="162125"/>
    <lineage>
        <taxon>Eukaryota</taxon>
        <taxon>Sar</taxon>
        <taxon>Stramenopiles</taxon>
        <taxon>Oomycota</taxon>
        <taxon>Peronosporomycetes</taxon>
        <taxon>Peronosporales</taxon>
        <taxon>Peronosporaceae</taxon>
        <taxon>Hyaloperonospora</taxon>
    </lineage>
</organism>
<dbReference type="AlphaFoldDB" id="A0AAV0U7W5"/>
<evidence type="ECO:0000313" key="3">
    <source>
        <dbReference type="Proteomes" id="UP001162031"/>
    </source>
</evidence>
<feature type="region of interest" description="Disordered" evidence="1">
    <location>
        <begin position="40"/>
        <end position="64"/>
    </location>
</feature>
<protein>
    <recommendedName>
        <fullName evidence="4">RxLR effector candidate protein</fullName>
    </recommendedName>
</protein>
<comment type="caution">
    <text evidence="2">The sequence shown here is derived from an EMBL/GenBank/DDBJ whole genome shotgun (WGS) entry which is preliminary data.</text>
</comment>
<evidence type="ECO:0008006" key="4">
    <source>
        <dbReference type="Google" id="ProtNLM"/>
    </source>
</evidence>
<sequence>MRVYSLVFLTSSALSSRVDGVLEPASSNVTALDFPAVVRPLPDNDDDATASRSSTRDGPPDADERGIFDFLSIISKPMRERVELQNLRNRVLVNDLDAALRNEELRELYRRYEASDQSLIDHLTKRYRAENMARVFSTALKASKDNPARFQEPATTVEKLAMDQLTSWQKEKKKLSDVFDILKLDDTRHGTSTLQANLASRKIRAFINYSKLTAAENGEMAYLDVLIKRYGGEAQFLLLLRAAKNDHPLSVHVLQVEDDFWKMCALNGVAPSTAFDKVWPGLFKTEWFDEKMVGRMVKYVNDYNKNKPAAQPITVIDVLQQKLGGEKRLVNFLFRMNIPNAMLQNMSPSEKNRYWSWTNEVSKGIMSNFIHELFQRWYSKTFKPTEHLQERIGHLDAAVQVVIKLKYADFYNRRRTPPE</sequence>
<dbReference type="Proteomes" id="UP001162031">
    <property type="component" value="Unassembled WGS sequence"/>
</dbReference>
<gene>
    <name evidence="2" type="ORF">HBR001_LOCUS5701</name>
</gene>